<evidence type="ECO:0000256" key="4">
    <source>
        <dbReference type="ARBA" id="ARBA00022801"/>
    </source>
</evidence>
<organism evidence="9 10">
    <name type="scientific">Flavipsychrobacter stenotrophus</name>
    <dbReference type="NCBI Taxonomy" id="2077091"/>
    <lineage>
        <taxon>Bacteria</taxon>
        <taxon>Pseudomonadati</taxon>
        <taxon>Bacteroidota</taxon>
        <taxon>Chitinophagia</taxon>
        <taxon>Chitinophagales</taxon>
        <taxon>Chitinophagaceae</taxon>
        <taxon>Flavipsychrobacter</taxon>
    </lineage>
</organism>
<evidence type="ECO:0000313" key="10">
    <source>
        <dbReference type="Proteomes" id="UP000239872"/>
    </source>
</evidence>
<dbReference type="SUPFAM" id="SSF52279">
    <property type="entry name" value="Beta-D-glucan exohydrolase, C-terminal domain"/>
    <property type="match status" value="1"/>
</dbReference>
<dbReference type="EMBL" id="PPSL01000002">
    <property type="protein sequence ID" value="PQJ11993.1"/>
    <property type="molecule type" value="Genomic_DNA"/>
</dbReference>
<dbReference type="InterPro" id="IPR036962">
    <property type="entry name" value="Glyco_hydro_3_N_sf"/>
</dbReference>
<keyword evidence="6" id="KW-0732">Signal</keyword>
<keyword evidence="4 9" id="KW-0378">Hydrolase</keyword>
<dbReference type="GO" id="GO:0005975">
    <property type="term" value="P:carbohydrate metabolic process"/>
    <property type="evidence" value="ECO:0007669"/>
    <property type="project" value="InterPro"/>
</dbReference>
<protein>
    <recommendedName>
        <fullName evidence="3">beta-N-acetylhexosaminidase</fullName>
        <ecNumber evidence="3">3.2.1.52</ecNumber>
    </recommendedName>
</protein>
<dbReference type="RefSeq" id="WP_105038872.1">
    <property type="nucleotide sequence ID" value="NZ_PPSL01000002.1"/>
</dbReference>
<dbReference type="Gene3D" id="3.20.20.300">
    <property type="entry name" value="Glycoside hydrolase, family 3, N-terminal domain"/>
    <property type="match status" value="1"/>
</dbReference>
<dbReference type="InterPro" id="IPR001764">
    <property type="entry name" value="Glyco_hydro_3_N"/>
</dbReference>
<dbReference type="GO" id="GO:0009254">
    <property type="term" value="P:peptidoglycan turnover"/>
    <property type="evidence" value="ECO:0007669"/>
    <property type="project" value="TreeGrafter"/>
</dbReference>
<dbReference type="Gene3D" id="3.40.50.1700">
    <property type="entry name" value="Glycoside hydrolase family 3 C-terminal domain"/>
    <property type="match status" value="1"/>
</dbReference>
<proteinExistence type="inferred from homology"/>
<dbReference type="PANTHER" id="PTHR30480:SF13">
    <property type="entry name" value="BETA-HEXOSAMINIDASE"/>
    <property type="match status" value="1"/>
</dbReference>
<dbReference type="InterPro" id="IPR050226">
    <property type="entry name" value="NagZ_Beta-hexosaminidase"/>
</dbReference>
<keyword evidence="10" id="KW-1185">Reference proteome</keyword>
<dbReference type="PANTHER" id="PTHR30480">
    <property type="entry name" value="BETA-HEXOSAMINIDASE-RELATED"/>
    <property type="match status" value="1"/>
</dbReference>
<dbReference type="PRINTS" id="PR00133">
    <property type="entry name" value="GLHYDRLASE3"/>
</dbReference>
<name>A0A2S7SYG8_9BACT</name>
<dbReference type="InterPro" id="IPR001466">
    <property type="entry name" value="Beta-lactam-related"/>
</dbReference>
<dbReference type="EC" id="3.2.1.52" evidence="3"/>
<comment type="similarity">
    <text evidence="2">Belongs to the glycosyl hydrolase 3 family.</text>
</comment>
<dbReference type="Pfam" id="PF00933">
    <property type="entry name" value="Glyco_hydro_3"/>
    <property type="match status" value="1"/>
</dbReference>
<accession>A0A2S7SYG8</accession>
<feature type="domain" description="Glycoside hydrolase family 3 N-terminal" evidence="8">
    <location>
        <begin position="48"/>
        <end position="362"/>
    </location>
</feature>
<evidence type="ECO:0000259" key="8">
    <source>
        <dbReference type="Pfam" id="PF00933"/>
    </source>
</evidence>
<dbReference type="AlphaFoldDB" id="A0A2S7SYG8"/>
<comment type="catalytic activity">
    <reaction evidence="1">
        <text>Hydrolysis of terminal non-reducing N-acetyl-D-hexosamine residues in N-acetyl-beta-D-hexosaminides.</text>
        <dbReference type="EC" id="3.2.1.52"/>
    </reaction>
</comment>
<gene>
    <name evidence="9" type="ORF">CJD36_009390</name>
</gene>
<keyword evidence="5" id="KW-0326">Glycosidase</keyword>
<dbReference type="Pfam" id="PF00144">
    <property type="entry name" value="Beta-lactamase"/>
    <property type="match status" value="1"/>
</dbReference>
<reference evidence="9 10" key="1">
    <citation type="submission" date="2018-01" db="EMBL/GenBank/DDBJ databases">
        <title>A novel member of the phylum Bacteroidetes isolated from glacier ice.</title>
        <authorList>
            <person name="Liu Q."/>
            <person name="Xin Y.-H."/>
        </authorList>
    </citation>
    <scope>NUCLEOTIDE SEQUENCE [LARGE SCALE GENOMIC DNA]</scope>
    <source>
        <strain evidence="9 10">RB1R16</strain>
    </source>
</reference>
<dbReference type="GO" id="GO:0004563">
    <property type="term" value="F:beta-N-acetylhexosaminidase activity"/>
    <property type="evidence" value="ECO:0007669"/>
    <property type="project" value="UniProtKB-EC"/>
</dbReference>
<dbReference type="SUPFAM" id="SSF56601">
    <property type="entry name" value="beta-lactamase/transpeptidase-like"/>
    <property type="match status" value="1"/>
</dbReference>
<evidence type="ECO:0000256" key="5">
    <source>
        <dbReference type="ARBA" id="ARBA00023295"/>
    </source>
</evidence>
<evidence type="ECO:0000256" key="2">
    <source>
        <dbReference type="ARBA" id="ARBA00005336"/>
    </source>
</evidence>
<feature type="domain" description="Beta-lactamase-related" evidence="7">
    <location>
        <begin position="612"/>
        <end position="967"/>
    </location>
</feature>
<dbReference type="Gene3D" id="3.40.710.10">
    <property type="entry name" value="DD-peptidase/beta-lactamase superfamily"/>
    <property type="match status" value="1"/>
</dbReference>
<dbReference type="InterPro" id="IPR036881">
    <property type="entry name" value="Glyco_hydro_3_C_sf"/>
</dbReference>
<evidence type="ECO:0000256" key="6">
    <source>
        <dbReference type="SAM" id="SignalP"/>
    </source>
</evidence>
<evidence type="ECO:0000259" key="7">
    <source>
        <dbReference type="Pfam" id="PF00144"/>
    </source>
</evidence>
<dbReference type="InterPro" id="IPR017853">
    <property type="entry name" value="GH"/>
</dbReference>
<evidence type="ECO:0000313" key="9">
    <source>
        <dbReference type="EMBL" id="PQJ11993.1"/>
    </source>
</evidence>
<feature type="signal peptide" evidence="6">
    <location>
        <begin position="1"/>
        <end position="21"/>
    </location>
</feature>
<sequence>MNRLGLAIICCLLLVSNIASANPKKEKDNYTRAKNHWVDSVYNALNEEERIGQLFMVAAYSGGKNLNEEAITKLIKAHQIGGLIFMQGGPIRQAMMTNRYQHMAQVPLLLSMDAEWGLGMRLDSVRNFPRQMMLGATRDTSLVYKMGAAIAAQCKRIGVHIDFAPDVDVNNNAANPVINSRSFGENKNWVSLLAKAFMRGLQKYGIIACAKHFPGHGDTNTDSHKDLPLIPKSLAQLDTLELYPFRQLIAAGVKSVMVGHLEVPSLDTATHVPTSLSKNTVTGLLKDKMGFNGLIFTDALRMDAVVKYFPSGEADMRAFAAGNDVLLFSGDAPAGIARIKQALDTGAIPMTQLEASVKKILAAKYDAGLNSFKDIDTTNITNDLNAALDEVRTQTAREAITLVKDDNQVMNKLNDNMSVGYVGINATTTTPLFEGIKDKYTDAKANWLPKGSTTADYQKVLNSISRYDATIVAIHNLNFTPAGAYGLSDEALTFIQQAACKGNVMVVLLGNAYAMQYFCGAPSVMVTYEDDSLTELVMADVLTKKIKANGHLPVTACIDGRSVCPAPVIKKAEPLKEVPKDLVKTLYPVDAGVVDATALDKLDLFLQRCIIDGAFPGCRLLAARDGKVFFDKAFGHLMYDNPQMVDTNTLYDMASCTKMLATNISIMKLYEDGKIDLEKTLGDYLPMTHGTDKAGLKIKDVLLHQAGLKSWIPFYKETLNEKGKPKKALYRKKMSPEFNIPVAENLWLSSDYKDSIWSKILRSSLDNKGKSVYSDLDFLLLAKVVEQLTGKTIDKYADEQFYKPLGLAYTLYNPLSKFNLTRIAPTEMDFSFRQELVHGYVHDPCAAMLGGVAGHAGLFSTGHDAAVIMQMLLNKGSYGGKHYFKPETVALFTAYNSSLNHRGLGFDKPTPEFGEPGPTGDRVSAQAFGHQGFTGTCVWADPATGIVFIFLSNRVYPTADNAKINKLNVRTLAQDYIYESLGIPVNHSREQLYKTQTGTKK</sequence>
<comment type="caution">
    <text evidence="9">The sequence shown here is derived from an EMBL/GenBank/DDBJ whole genome shotgun (WGS) entry which is preliminary data.</text>
</comment>
<dbReference type="Proteomes" id="UP000239872">
    <property type="component" value="Unassembled WGS sequence"/>
</dbReference>
<evidence type="ECO:0000256" key="1">
    <source>
        <dbReference type="ARBA" id="ARBA00001231"/>
    </source>
</evidence>
<feature type="chain" id="PRO_5015487221" description="beta-N-acetylhexosaminidase" evidence="6">
    <location>
        <begin position="22"/>
        <end position="1001"/>
    </location>
</feature>
<dbReference type="InterPro" id="IPR012338">
    <property type="entry name" value="Beta-lactam/transpept-like"/>
</dbReference>
<dbReference type="OrthoDB" id="9805821at2"/>
<evidence type="ECO:0000256" key="3">
    <source>
        <dbReference type="ARBA" id="ARBA00012663"/>
    </source>
</evidence>
<dbReference type="SUPFAM" id="SSF51445">
    <property type="entry name" value="(Trans)glycosidases"/>
    <property type="match status" value="1"/>
</dbReference>